<feature type="transmembrane region" description="Helical" evidence="1">
    <location>
        <begin position="47"/>
        <end position="66"/>
    </location>
</feature>
<feature type="transmembrane region" description="Helical" evidence="1">
    <location>
        <begin position="143"/>
        <end position="162"/>
    </location>
</feature>
<keyword evidence="3" id="KW-1185">Reference proteome</keyword>
<keyword evidence="1" id="KW-0812">Transmembrane</keyword>
<organism evidence="2 3">
    <name type="scientific">Paractinoplanes bogorensis</name>
    <dbReference type="NCBI Taxonomy" id="1610840"/>
    <lineage>
        <taxon>Bacteria</taxon>
        <taxon>Bacillati</taxon>
        <taxon>Actinomycetota</taxon>
        <taxon>Actinomycetes</taxon>
        <taxon>Micromonosporales</taxon>
        <taxon>Micromonosporaceae</taxon>
        <taxon>Paractinoplanes</taxon>
    </lineage>
</organism>
<reference evidence="2 3" key="1">
    <citation type="submission" date="2021-06" db="EMBL/GenBank/DDBJ databases">
        <title>Actinoplanes lichenicola sp. nov., and Actinoplanes ovalisporus sp. nov., isolated from lichen in Thailand.</title>
        <authorList>
            <person name="Saeng-In P."/>
            <person name="Kanchanasin P."/>
            <person name="Yuki M."/>
            <person name="Kudo T."/>
            <person name="Ohkuma M."/>
            <person name="Phongsopitanun W."/>
            <person name="Tanasupawat S."/>
        </authorList>
    </citation>
    <scope>NUCLEOTIDE SEQUENCE [LARGE SCALE GENOMIC DNA]</scope>
    <source>
        <strain evidence="2 3">NBRC 110975</strain>
    </source>
</reference>
<accession>A0ABS5YZN9</accession>
<name>A0ABS5YZN9_9ACTN</name>
<comment type="caution">
    <text evidence="2">The sequence shown here is derived from an EMBL/GenBank/DDBJ whole genome shotgun (WGS) entry which is preliminary data.</text>
</comment>
<keyword evidence="1" id="KW-0472">Membrane</keyword>
<dbReference type="RefSeq" id="WP_215792996.1">
    <property type="nucleotide sequence ID" value="NZ_JAHKKG010000012.1"/>
</dbReference>
<keyword evidence="1" id="KW-1133">Transmembrane helix</keyword>
<dbReference type="Proteomes" id="UP001519654">
    <property type="component" value="Unassembled WGS sequence"/>
</dbReference>
<evidence type="ECO:0000256" key="1">
    <source>
        <dbReference type="SAM" id="Phobius"/>
    </source>
</evidence>
<proteinExistence type="predicted"/>
<evidence type="ECO:0000313" key="2">
    <source>
        <dbReference type="EMBL" id="MBU2668761.1"/>
    </source>
</evidence>
<protein>
    <submittedName>
        <fullName evidence="2">Uncharacterized protein</fullName>
    </submittedName>
</protein>
<feature type="transmembrane region" description="Helical" evidence="1">
    <location>
        <begin position="73"/>
        <end position="90"/>
    </location>
</feature>
<evidence type="ECO:0000313" key="3">
    <source>
        <dbReference type="Proteomes" id="UP001519654"/>
    </source>
</evidence>
<sequence>MDNAVTLIVAALATATLVVVVFGETLRVGVLETARTLTGAGHRGMAAAAWALVMLPIWFAGLGLLIFPRLPRWLVATWLVIAAMLLAPIAPFVPGRSSEIADLVDGPGAAGFATGLRWTLWTIPALLWLLVMSERTSYAGRKGLGAAVVVATGAAALTIALIRAS</sequence>
<feature type="transmembrane region" description="Helical" evidence="1">
    <location>
        <begin position="110"/>
        <end position="131"/>
    </location>
</feature>
<dbReference type="EMBL" id="JAHKKG010000012">
    <property type="protein sequence ID" value="MBU2668761.1"/>
    <property type="molecule type" value="Genomic_DNA"/>
</dbReference>
<gene>
    <name evidence="2" type="ORF">KOI35_35150</name>
</gene>